<evidence type="ECO:0000313" key="15">
    <source>
        <dbReference type="Proteomes" id="UP000694891"/>
    </source>
</evidence>
<evidence type="ECO:0000256" key="6">
    <source>
        <dbReference type="ARBA" id="ARBA00022989"/>
    </source>
</evidence>
<feature type="domain" description="Ig-like" evidence="13">
    <location>
        <begin position="413"/>
        <end position="495"/>
    </location>
</feature>
<evidence type="ECO:0000313" key="16">
    <source>
        <dbReference type="RefSeq" id="XP_008281304.1"/>
    </source>
</evidence>
<dbReference type="InterPro" id="IPR007110">
    <property type="entry name" value="Ig-like_dom"/>
</dbReference>
<dbReference type="OrthoDB" id="5843397at2759"/>
<feature type="domain" description="Ig-like" evidence="13">
    <location>
        <begin position="220"/>
        <end position="296"/>
    </location>
</feature>
<dbReference type="CDD" id="cd00096">
    <property type="entry name" value="Ig"/>
    <property type="match status" value="1"/>
</dbReference>
<dbReference type="AlphaFoldDB" id="A0A3B5BBL9"/>
<dbReference type="RefSeq" id="XP_008281304.1">
    <property type="nucleotide sequence ID" value="XM_008283082.1"/>
</dbReference>
<keyword evidence="6 11" id="KW-1133">Transmembrane helix</keyword>
<dbReference type="GO" id="GO:0098609">
    <property type="term" value="P:cell-cell adhesion"/>
    <property type="evidence" value="ECO:0007669"/>
    <property type="project" value="InterPro"/>
</dbReference>
<evidence type="ECO:0000256" key="4">
    <source>
        <dbReference type="ARBA" id="ARBA00022737"/>
    </source>
</evidence>
<dbReference type="InterPro" id="IPR013783">
    <property type="entry name" value="Ig-like_fold"/>
</dbReference>
<keyword evidence="5" id="KW-0130">Cell adhesion</keyword>
<evidence type="ECO:0000259" key="13">
    <source>
        <dbReference type="PROSITE" id="PS50835"/>
    </source>
</evidence>
<dbReference type="PANTHER" id="PTHR13771:SF9">
    <property type="entry name" value="INTERCELLULAR ADHESION MOLECULE 5"/>
    <property type="match status" value="1"/>
</dbReference>
<feature type="transmembrane region" description="Helical" evidence="11">
    <location>
        <begin position="767"/>
        <end position="791"/>
    </location>
</feature>
<dbReference type="PRINTS" id="PR01472">
    <property type="entry name" value="ICAMVCAM1"/>
</dbReference>
<dbReference type="InterPro" id="IPR003599">
    <property type="entry name" value="Ig_sub"/>
</dbReference>
<reference evidence="14" key="1">
    <citation type="submission" date="2023-09" db="UniProtKB">
        <authorList>
            <consortium name="Ensembl"/>
        </authorList>
    </citation>
    <scope>IDENTIFICATION</scope>
</reference>
<dbReference type="SMART" id="SM00409">
    <property type="entry name" value="IG"/>
    <property type="match status" value="3"/>
</dbReference>
<evidence type="ECO:0000256" key="3">
    <source>
        <dbReference type="ARBA" id="ARBA00022729"/>
    </source>
</evidence>
<dbReference type="Pfam" id="PF13927">
    <property type="entry name" value="Ig_3"/>
    <property type="match status" value="2"/>
</dbReference>
<keyword evidence="2 11" id="KW-0812">Transmembrane</keyword>
<comment type="subcellular location">
    <subcellularLocation>
        <location evidence="1">Membrane</location>
        <topology evidence="1">Single-pass type I membrane protein</topology>
    </subcellularLocation>
</comment>
<keyword evidence="4" id="KW-0677">Repeat</keyword>
<evidence type="ECO:0000256" key="9">
    <source>
        <dbReference type="ARBA" id="ARBA00023180"/>
    </source>
</evidence>
<feature type="domain" description="Ig-like" evidence="13">
    <location>
        <begin position="522"/>
        <end position="596"/>
    </location>
</feature>
<keyword evidence="10" id="KW-0393">Immunoglobulin domain</keyword>
<evidence type="ECO:0000256" key="11">
    <source>
        <dbReference type="SAM" id="Phobius"/>
    </source>
</evidence>
<dbReference type="Ensembl" id="ENSSPAT00000030940.1">
    <property type="protein sequence ID" value="ENSSPAP00000030445.1"/>
    <property type="gene ID" value="ENSSPAG00000022856.1"/>
</dbReference>
<keyword evidence="9" id="KW-0325">Glycoprotein</keyword>
<dbReference type="STRING" id="144197.ENSSPAP00000030445"/>
<dbReference type="InterPro" id="IPR047012">
    <property type="entry name" value="ICAM_VCAM"/>
</dbReference>
<dbReference type="GeneTree" id="ENSGT00940000159005"/>
<evidence type="ECO:0000256" key="1">
    <source>
        <dbReference type="ARBA" id="ARBA00004479"/>
    </source>
</evidence>
<keyword evidence="15" id="KW-1185">Reference proteome</keyword>
<dbReference type="SMART" id="SM00408">
    <property type="entry name" value="IGc2"/>
    <property type="match status" value="4"/>
</dbReference>
<keyword evidence="8" id="KW-1015">Disulfide bond</keyword>
<evidence type="ECO:0000313" key="14">
    <source>
        <dbReference type="Ensembl" id="ENSSPAP00000030445.1"/>
    </source>
</evidence>
<evidence type="ECO:0000256" key="10">
    <source>
        <dbReference type="ARBA" id="ARBA00023319"/>
    </source>
</evidence>
<dbReference type="PANTHER" id="PTHR13771">
    <property type="entry name" value="INTERCELLULAR ADHESION MOLECULE"/>
    <property type="match status" value="1"/>
</dbReference>
<accession>A0A3B5BBL9</accession>
<dbReference type="GeneID" id="103358208"/>
<dbReference type="InterPro" id="IPR036179">
    <property type="entry name" value="Ig-like_dom_sf"/>
</dbReference>
<reference evidence="16" key="2">
    <citation type="submission" date="2025-04" db="UniProtKB">
        <authorList>
            <consortium name="RefSeq"/>
        </authorList>
    </citation>
    <scope>IDENTIFICATION</scope>
</reference>
<dbReference type="InterPro" id="IPR003987">
    <property type="entry name" value="ICAM_VCAM_N"/>
</dbReference>
<feature type="domain" description="Ig-like" evidence="13">
    <location>
        <begin position="677"/>
        <end position="759"/>
    </location>
</feature>
<protein>
    <submittedName>
        <fullName evidence="14 16">Hemicentin-1-like</fullName>
    </submittedName>
</protein>
<dbReference type="PROSITE" id="PS50835">
    <property type="entry name" value="IG_LIKE"/>
    <property type="match status" value="4"/>
</dbReference>
<feature type="signal peptide" evidence="12">
    <location>
        <begin position="1"/>
        <end position="21"/>
    </location>
</feature>
<dbReference type="GO" id="GO:0005178">
    <property type="term" value="F:integrin binding"/>
    <property type="evidence" value="ECO:0007669"/>
    <property type="project" value="InterPro"/>
</dbReference>
<dbReference type="InterPro" id="IPR003598">
    <property type="entry name" value="Ig_sub2"/>
</dbReference>
<evidence type="ECO:0000256" key="5">
    <source>
        <dbReference type="ARBA" id="ARBA00022889"/>
    </source>
</evidence>
<keyword evidence="7 11" id="KW-0472">Membrane</keyword>
<dbReference type="Pfam" id="PF13895">
    <property type="entry name" value="Ig_2"/>
    <property type="match status" value="1"/>
</dbReference>
<dbReference type="SUPFAM" id="SSF48726">
    <property type="entry name" value="Immunoglobulin"/>
    <property type="match status" value="6"/>
</dbReference>
<evidence type="ECO:0000256" key="8">
    <source>
        <dbReference type="ARBA" id="ARBA00023157"/>
    </source>
</evidence>
<dbReference type="Gene3D" id="2.60.40.10">
    <property type="entry name" value="Immunoglobulins"/>
    <property type="match status" value="8"/>
</dbReference>
<keyword evidence="3 12" id="KW-0732">Signal</keyword>
<sequence>MVALRILGIVLLVLLQRDADSACPEELNPLSLEPPRIVEEYGMEVKVNCTSTFEDHDMIYWRVGNKSFPPVVDEMFVDQSVLLSDWNVGAECKIKLNDSHECSKELEITVYKNPEVISSVKFVQATPEETRYELKCDVVNVAPVQNLTVRFYKNDQLNGTSSFNDTTKTPVNETSVLTFNISTGREEVRIRCEAQLDLGPGGPQLPVISKTYNVSAHYAPELKNDTEDIFLLEDDDVTLTCEAEGNPLPVFHWTYNGVAMLESASSLNITRVNDSATYTCTATNDVGNTSKQFHVHVIKMSMEVAPAAMPTPEAATPPADDCPLTMTPSEIVVRFGDPASVNCSTSATDAVGMGWEAPVGGTGFKSPPVVTWNVEQLKDFTVPSCYISLNVLDEHGNTKQCQKSPNVTLYKTPDTVSVSAVHPGPMVEGTDYQLKCDISSVAPAGSLTVKWYRGNETVFADRIVSSIKTPQDVSSKLNITTKREYNGSIFRCKAELQLGPNGPEFPPSETSAPYTAVVHYKPFIKACPSNIARVEHKFSMDKLPCPAEGNPPPTVQWFYEDKQISSSKPLRRSDSGKYTAVVQNSLGSSNFSVQITVEYEPFFDCNKTYEVEVNAILQTKCEPKGLPVPTLAWFKDGKSMDSSQHWKKHDSGKYLLRATNKHGQAEHTMHVDILYAPEFKEGNSTKEVTLGENVTLDCSAEGNPSPVISWKFSSVANVKEATERRQITITVTEATSTTSVFSCVATNKVGTVTRSVTLQMKDKSSGIPMPVVVGLLIILVIIIILLLLVLLKQQKKKGQYNFVPDSAKDGSSVPMTTISEGVTA</sequence>
<proteinExistence type="predicted"/>
<dbReference type="Proteomes" id="UP000694891">
    <property type="component" value="Unplaced"/>
</dbReference>
<name>A0A3B5BBL9_9TELE</name>
<evidence type="ECO:0000256" key="2">
    <source>
        <dbReference type="ARBA" id="ARBA00022692"/>
    </source>
</evidence>
<evidence type="ECO:0000256" key="12">
    <source>
        <dbReference type="SAM" id="SignalP"/>
    </source>
</evidence>
<gene>
    <name evidence="16" type="primary">LOC103358208</name>
</gene>
<evidence type="ECO:0000256" key="7">
    <source>
        <dbReference type="ARBA" id="ARBA00023136"/>
    </source>
</evidence>
<dbReference type="GO" id="GO:0016020">
    <property type="term" value="C:membrane"/>
    <property type="evidence" value="ECO:0007669"/>
    <property type="project" value="UniProtKB-SubCell"/>
</dbReference>
<feature type="chain" id="PRO_5044592298" evidence="12">
    <location>
        <begin position="22"/>
        <end position="824"/>
    </location>
</feature>
<organism evidence="14">
    <name type="scientific">Stegastes partitus</name>
    <name type="common">bicolor damselfish</name>
    <dbReference type="NCBI Taxonomy" id="144197"/>
    <lineage>
        <taxon>Eukaryota</taxon>
        <taxon>Metazoa</taxon>
        <taxon>Chordata</taxon>
        <taxon>Craniata</taxon>
        <taxon>Vertebrata</taxon>
        <taxon>Euteleostomi</taxon>
        <taxon>Actinopterygii</taxon>
        <taxon>Neopterygii</taxon>
        <taxon>Teleostei</taxon>
        <taxon>Neoteleostei</taxon>
        <taxon>Acanthomorphata</taxon>
        <taxon>Ovalentaria</taxon>
        <taxon>Pomacentridae</taxon>
        <taxon>Stegastes</taxon>
    </lineage>
</organism>